<dbReference type="GO" id="GO:0004519">
    <property type="term" value="F:endonuclease activity"/>
    <property type="evidence" value="ECO:0007669"/>
    <property type="project" value="UniProtKB-KW"/>
</dbReference>
<evidence type="ECO:0000259" key="4">
    <source>
        <dbReference type="Pfam" id="PF01420"/>
    </source>
</evidence>
<accession>A0A9X4S563</accession>
<reference evidence="5" key="2">
    <citation type="journal article" date="2023" name="Food Microbiol.">
        <title>Evaluation of the fermentation potential of lactic acid bacteria isolated from herbs, fruits and vegetables as starter cultures in nut-based milk alternatives.</title>
        <authorList>
            <person name="Huang W."/>
            <person name="Dong A."/>
            <person name="Pham H.T."/>
            <person name="Zhou C."/>
            <person name="Huo Z."/>
            <person name="Watjen A.P."/>
            <person name="Prakash S."/>
            <person name="Bang-Berthelsen C.H."/>
            <person name="Turner M.S."/>
        </authorList>
    </citation>
    <scope>NUCLEOTIDE SEQUENCE</scope>
    <source>
        <strain evidence="5">3</strain>
    </source>
</reference>
<dbReference type="PANTHER" id="PTHR30408:SF12">
    <property type="entry name" value="TYPE I RESTRICTION ENZYME MJAVIII SPECIFICITY SUBUNIT"/>
    <property type="match status" value="1"/>
</dbReference>
<proteinExistence type="inferred from homology"/>
<evidence type="ECO:0000256" key="3">
    <source>
        <dbReference type="ARBA" id="ARBA00023125"/>
    </source>
</evidence>
<dbReference type="EMBL" id="JAOWLY010000013">
    <property type="protein sequence ID" value="MDG4984785.1"/>
    <property type="molecule type" value="Genomic_DNA"/>
</dbReference>
<evidence type="ECO:0000313" key="5">
    <source>
        <dbReference type="EMBL" id="MDG4984785.1"/>
    </source>
</evidence>
<dbReference type="RefSeq" id="WP_278229271.1">
    <property type="nucleotide sequence ID" value="NZ_JAOWLY010000013.1"/>
</dbReference>
<organism evidence="5 6">
    <name type="scientific">Lactococcus lactis</name>
    <dbReference type="NCBI Taxonomy" id="1358"/>
    <lineage>
        <taxon>Bacteria</taxon>
        <taxon>Bacillati</taxon>
        <taxon>Bacillota</taxon>
        <taxon>Bacilli</taxon>
        <taxon>Lactobacillales</taxon>
        <taxon>Streptococcaceae</taxon>
        <taxon>Lactococcus</taxon>
    </lineage>
</organism>
<evidence type="ECO:0000313" key="6">
    <source>
        <dbReference type="Proteomes" id="UP001152614"/>
    </source>
</evidence>
<dbReference type="AlphaFoldDB" id="A0A9X4S563"/>
<feature type="domain" description="Type I restriction modification DNA specificity" evidence="4">
    <location>
        <begin position="75"/>
        <end position="208"/>
    </location>
</feature>
<dbReference type="Proteomes" id="UP001152614">
    <property type="component" value="Unassembled WGS sequence"/>
</dbReference>
<feature type="domain" description="Type I restriction modification DNA specificity" evidence="4">
    <location>
        <begin position="236"/>
        <end position="408"/>
    </location>
</feature>
<dbReference type="Gene3D" id="3.90.220.20">
    <property type="entry name" value="DNA methylase specificity domains"/>
    <property type="match status" value="2"/>
</dbReference>
<dbReference type="Pfam" id="PF01420">
    <property type="entry name" value="Methylase_S"/>
    <property type="match status" value="2"/>
</dbReference>
<name>A0A9X4S563_9LACT</name>
<reference evidence="5" key="1">
    <citation type="submission" date="2022-10" db="EMBL/GenBank/DDBJ databases">
        <authorList>
            <person name="Turner M.S."/>
            <person name="Huang W."/>
        </authorList>
    </citation>
    <scope>NUCLEOTIDE SEQUENCE</scope>
    <source>
        <strain evidence="5">3</strain>
    </source>
</reference>
<evidence type="ECO:0000256" key="2">
    <source>
        <dbReference type="ARBA" id="ARBA00022747"/>
    </source>
</evidence>
<keyword evidence="2" id="KW-0680">Restriction system</keyword>
<sequence length="420" mass="48451">MTSNNNLNVEKIKAEVSKNVPELRFQGFIDAWELRKLKEVTERVRGNDGRMDLPTLTISAGSGWLDQRERFSNNIAGKEQKNYTLLHKGELSYNHGNSKLAKYGAVFELTTYEEALVPRVYHSFKTNGKSSSCFIEYMFATKRPDRELGKLVSSGARMDGLLNINFDEFMGINIILPSTNEQNKISEFLRKLDLTITLHQRKLDKLKRLKQGYLQQLFPKNDEKVPRVRFAYFENKWEQRKLGDLLTKNSKKNKDLNVTNVESVSNKTGFTKQTEQFEDYSVASADLSNYYVITEKQFAYNPSRINVGSIAYKAVGDDKSVVSPLYVSFSTKKLLNDGYLWNWFKTTSFQSQRERLSEGGVRDTLSFNQLSEMSINVPEYLEQEKIGSFFKQMDDAIALYQSKLDKLKSIKQSLLQKMFI</sequence>
<keyword evidence="5" id="KW-0255">Endonuclease</keyword>
<dbReference type="InterPro" id="IPR000055">
    <property type="entry name" value="Restrct_endonuc_typeI_TRD"/>
</dbReference>
<keyword evidence="5" id="KW-0540">Nuclease</keyword>
<gene>
    <name evidence="5" type="ORF">OGZ51_11580</name>
</gene>
<dbReference type="GO" id="GO:0003677">
    <property type="term" value="F:DNA binding"/>
    <property type="evidence" value="ECO:0007669"/>
    <property type="project" value="UniProtKB-KW"/>
</dbReference>
<evidence type="ECO:0000256" key="1">
    <source>
        <dbReference type="ARBA" id="ARBA00010923"/>
    </source>
</evidence>
<dbReference type="SUPFAM" id="SSF116734">
    <property type="entry name" value="DNA methylase specificity domain"/>
    <property type="match status" value="2"/>
</dbReference>
<dbReference type="PANTHER" id="PTHR30408">
    <property type="entry name" value="TYPE-1 RESTRICTION ENZYME ECOKI SPECIFICITY PROTEIN"/>
    <property type="match status" value="1"/>
</dbReference>
<dbReference type="InterPro" id="IPR052021">
    <property type="entry name" value="Type-I_RS_S_subunit"/>
</dbReference>
<keyword evidence="5" id="KW-0378">Hydrolase</keyword>
<dbReference type="InterPro" id="IPR044946">
    <property type="entry name" value="Restrct_endonuc_typeI_TRD_sf"/>
</dbReference>
<keyword evidence="3" id="KW-0238">DNA-binding</keyword>
<comment type="similarity">
    <text evidence="1">Belongs to the type-I restriction system S methylase family.</text>
</comment>
<dbReference type="GO" id="GO:0009307">
    <property type="term" value="P:DNA restriction-modification system"/>
    <property type="evidence" value="ECO:0007669"/>
    <property type="project" value="UniProtKB-KW"/>
</dbReference>
<protein>
    <submittedName>
        <fullName evidence="5">Restriction endonuclease subunit S</fullName>
    </submittedName>
</protein>
<comment type="caution">
    <text evidence="5">The sequence shown here is derived from an EMBL/GenBank/DDBJ whole genome shotgun (WGS) entry which is preliminary data.</text>
</comment>